<name>H6WG49_9CAUD</name>
<sequence length="66" mass="7469">MAAVVGFPAYPTCHPATAAWDYAQLQRLGASDKVAWQLGVVPYHDGTPECQKRVEYSIDFNKRTWR</sequence>
<organism evidence="1 2">
    <name type="scientific">Cyanophage S-TIM5</name>
    <dbReference type="NCBI Taxonomy" id="1137745"/>
    <lineage>
        <taxon>Viruses</taxon>
        <taxon>Duplodnaviria</taxon>
        <taxon>Heunggongvirae</taxon>
        <taxon>Uroviricota</taxon>
        <taxon>Caudoviricetes</taxon>
        <taxon>Aurunvirus</taxon>
        <taxon>Aurunvirus STIM5</taxon>
    </lineage>
</organism>
<evidence type="ECO:0000313" key="2">
    <source>
        <dbReference type="Proteomes" id="UP000007178"/>
    </source>
</evidence>
<dbReference type="Proteomes" id="UP000007178">
    <property type="component" value="Segment"/>
</dbReference>
<keyword evidence="2" id="KW-1185">Reference proteome</keyword>
<dbReference type="EMBL" id="JQ245707">
    <property type="protein sequence ID" value="AEZ65595.1"/>
    <property type="molecule type" value="Genomic_DNA"/>
</dbReference>
<dbReference type="KEGG" id="vg:14013823"/>
<dbReference type="RefSeq" id="YP_007006007.1">
    <property type="nucleotide sequence ID" value="NC_019516.2"/>
</dbReference>
<evidence type="ECO:0000313" key="1">
    <source>
        <dbReference type="EMBL" id="AEZ65595.1"/>
    </source>
</evidence>
<accession>H6WG49</accession>
<reference evidence="1 2" key="1">
    <citation type="journal article" date="2012" name="Proc. Natl. Acad. Sci. U.S.A.">
        <title>A novel lineage of myoviruses infecting cyanobacteria is widespread in the oceans.</title>
        <authorList>
            <person name="Sabehi G."/>
            <person name="Shaulov L."/>
            <person name="Silver D.H."/>
            <person name="Yanai I."/>
            <person name="Harel A."/>
            <person name="Lindell D."/>
        </authorList>
    </citation>
    <scope>NUCLEOTIDE SEQUENCE [LARGE SCALE GENOMIC DNA]</scope>
</reference>
<dbReference type="GeneID" id="14013823"/>
<protein>
    <submittedName>
        <fullName evidence="1">Uncharacterized protein</fullName>
    </submittedName>
</protein>
<proteinExistence type="predicted"/>